<reference evidence="3 4" key="1">
    <citation type="journal article" date="2014" name="Genome Announc.">
        <title>Draft genome sequence of the pathogenic fungus Scedosporium apiospermum.</title>
        <authorList>
            <person name="Vandeputte P."/>
            <person name="Ghamrawi S."/>
            <person name="Rechenmann M."/>
            <person name="Iltis A."/>
            <person name="Giraud S."/>
            <person name="Fleury M."/>
            <person name="Thornton C."/>
            <person name="Delhaes L."/>
            <person name="Meyer W."/>
            <person name="Papon N."/>
            <person name="Bouchara J.P."/>
        </authorList>
    </citation>
    <scope>NUCLEOTIDE SEQUENCE [LARGE SCALE GENOMIC DNA]</scope>
    <source>
        <strain evidence="3 4">IHEM 14462</strain>
    </source>
</reference>
<organism evidence="3 4">
    <name type="scientific">Pseudallescheria apiosperma</name>
    <name type="common">Scedosporium apiospermum</name>
    <dbReference type="NCBI Taxonomy" id="563466"/>
    <lineage>
        <taxon>Eukaryota</taxon>
        <taxon>Fungi</taxon>
        <taxon>Dikarya</taxon>
        <taxon>Ascomycota</taxon>
        <taxon>Pezizomycotina</taxon>
        <taxon>Sordariomycetes</taxon>
        <taxon>Hypocreomycetidae</taxon>
        <taxon>Microascales</taxon>
        <taxon>Microascaceae</taxon>
        <taxon>Scedosporium</taxon>
    </lineage>
</organism>
<dbReference type="OrthoDB" id="4847749at2759"/>
<evidence type="ECO:0000313" key="3">
    <source>
        <dbReference type="EMBL" id="KEZ44526.1"/>
    </source>
</evidence>
<accession>A0A084GB14</accession>
<dbReference type="GeneID" id="27722618"/>
<gene>
    <name evidence="3" type="ORF">SAPIO_CDS3546</name>
</gene>
<keyword evidence="4" id="KW-1185">Reference proteome</keyword>
<feature type="compositionally biased region" description="Basic and acidic residues" evidence="1">
    <location>
        <begin position="204"/>
        <end position="213"/>
    </location>
</feature>
<proteinExistence type="predicted"/>
<feature type="transmembrane region" description="Helical" evidence="2">
    <location>
        <begin position="94"/>
        <end position="116"/>
    </location>
</feature>
<dbReference type="VEuPathDB" id="FungiDB:SAPIO_CDS3546"/>
<dbReference type="KEGG" id="sapo:SAPIO_CDS3546"/>
<name>A0A084GB14_PSEDA</name>
<feature type="transmembrane region" description="Helical" evidence="2">
    <location>
        <begin position="66"/>
        <end position="87"/>
    </location>
</feature>
<feature type="transmembrane region" description="Helical" evidence="2">
    <location>
        <begin position="136"/>
        <end position="155"/>
    </location>
</feature>
<dbReference type="RefSeq" id="XP_016644325.1">
    <property type="nucleotide sequence ID" value="XM_016786319.1"/>
</dbReference>
<dbReference type="OMA" id="PITTFAH"/>
<evidence type="ECO:0000256" key="1">
    <source>
        <dbReference type="SAM" id="MobiDB-lite"/>
    </source>
</evidence>
<keyword evidence="2" id="KW-0472">Membrane</keyword>
<keyword evidence="2" id="KW-1133">Transmembrane helix</keyword>
<evidence type="ECO:0000256" key="2">
    <source>
        <dbReference type="SAM" id="Phobius"/>
    </source>
</evidence>
<feature type="region of interest" description="Disordered" evidence="1">
    <location>
        <begin position="175"/>
        <end position="213"/>
    </location>
</feature>
<keyword evidence="2" id="KW-0812">Transmembrane</keyword>
<feature type="compositionally biased region" description="Acidic residues" evidence="1">
    <location>
        <begin position="192"/>
        <end position="203"/>
    </location>
</feature>
<sequence length="213" mass="23717">MGLVLFETSESVIELLWDIALAFFILRIAFIYFLLTFTSGALLTYFFADRFLPATLFYISMEQSELLVLGLHLLLMTVWVRFCIVYFEVPRVKGFRLAIGLVAGVFMFLAETLLGFALYKYGHGGWILESESEARWAWATSLAVFSLLPVMMTAVERVPTDECDKCHAATSHGHEKKSVTAAVGTVGKGESASEDDGEDGSDGEELKETWLKA</sequence>
<dbReference type="AlphaFoldDB" id="A0A084GB14"/>
<dbReference type="Proteomes" id="UP000028545">
    <property type="component" value="Unassembled WGS sequence"/>
</dbReference>
<protein>
    <submittedName>
        <fullName evidence="3">Uncharacterized protein</fullName>
    </submittedName>
</protein>
<dbReference type="HOGENOM" id="CLU_123427_0_0_1"/>
<dbReference type="EMBL" id="JOWA01000088">
    <property type="protein sequence ID" value="KEZ44526.1"/>
    <property type="molecule type" value="Genomic_DNA"/>
</dbReference>
<evidence type="ECO:0000313" key="4">
    <source>
        <dbReference type="Proteomes" id="UP000028545"/>
    </source>
</evidence>
<feature type="transmembrane region" description="Helical" evidence="2">
    <location>
        <begin position="15"/>
        <end position="35"/>
    </location>
</feature>
<comment type="caution">
    <text evidence="3">The sequence shown here is derived from an EMBL/GenBank/DDBJ whole genome shotgun (WGS) entry which is preliminary data.</text>
</comment>